<gene>
    <name evidence="1" type="ORF">BWI75_24440</name>
</gene>
<comment type="caution">
    <text evidence="1">The sequence shown here is derived from an EMBL/GenBank/DDBJ whole genome shotgun (WGS) entry which is preliminary data.</text>
</comment>
<reference evidence="1 2" key="1">
    <citation type="journal article" date="2019" name="Front. Microbiol.">
        <title>Genomic Features for Desiccation Tolerance and Sugar Biosynthesis in the Extremophile Gloeocapsopsis sp. UTEX B3054.</title>
        <authorList>
            <person name="Urrejola C."/>
            <person name="Alcorta J."/>
            <person name="Salas L."/>
            <person name="Vasquez M."/>
            <person name="Polz M.F."/>
            <person name="Vicuna R."/>
            <person name="Diez B."/>
        </authorList>
    </citation>
    <scope>NUCLEOTIDE SEQUENCE [LARGE SCALE GENOMIC DNA]</scope>
    <source>
        <strain evidence="1 2">1H9</strain>
    </source>
</reference>
<dbReference type="EMBL" id="NAPY01000075">
    <property type="protein sequence ID" value="MUL39349.1"/>
    <property type="molecule type" value="Genomic_DNA"/>
</dbReference>
<dbReference type="AlphaFoldDB" id="A0A6N8G2M4"/>
<name>A0A6N8G2M4_9CHRO</name>
<sequence length="114" mass="13110">MNAALNTDPAFPFGKRSYKLAATLFPIFYSSETGLNKGDPRRLYLGNRQIAFNNPFSYAYNIEIYIHLWTPQLDLTIWESDEEVNIDTTIKLERIQSSLNSIETKIDNINQTST</sequence>
<proteinExistence type="predicted"/>
<accession>A0A6N8G2M4</accession>
<evidence type="ECO:0000313" key="1">
    <source>
        <dbReference type="EMBL" id="MUL39349.1"/>
    </source>
</evidence>
<keyword evidence="2" id="KW-1185">Reference proteome</keyword>
<organism evidence="1 2">
    <name type="scientific">Gloeocapsopsis dulcis AAB1 = 1H9</name>
    <dbReference type="NCBI Taxonomy" id="1433147"/>
    <lineage>
        <taxon>Bacteria</taxon>
        <taxon>Bacillati</taxon>
        <taxon>Cyanobacteriota</taxon>
        <taxon>Cyanophyceae</taxon>
        <taxon>Oscillatoriophycideae</taxon>
        <taxon>Chroococcales</taxon>
        <taxon>Chroococcaceae</taxon>
        <taxon>Gloeocapsopsis</taxon>
        <taxon>Gloeocapsopsis dulcis</taxon>
    </lineage>
</organism>
<protein>
    <submittedName>
        <fullName evidence="1">Uncharacterized protein</fullName>
    </submittedName>
</protein>
<dbReference type="Proteomes" id="UP000441797">
    <property type="component" value="Unassembled WGS sequence"/>
</dbReference>
<evidence type="ECO:0000313" key="2">
    <source>
        <dbReference type="Proteomes" id="UP000441797"/>
    </source>
</evidence>